<dbReference type="Gene3D" id="2.60.40.150">
    <property type="entry name" value="C2 domain"/>
    <property type="match status" value="1"/>
</dbReference>
<feature type="compositionally biased region" description="Basic and acidic residues" evidence="1">
    <location>
        <begin position="198"/>
        <end position="210"/>
    </location>
</feature>
<evidence type="ECO:0000256" key="1">
    <source>
        <dbReference type="SAM" id="MobiDB-lite"/>
    </source>
</evidence>
<feature type="region of interest" description="Disordered" evidence="1">
    <location>
        <begin position="1"/>
        <end position="25"/>
    </location>
</feature>
<feature type="region of interest" description="Disordered" evidence="1">
    <location>
        <begin position="187"/>
        <end position="214"/>
    </location>
</feature>
<feature type="region of interest" description="Disordered" evidence="1">
    <location>
        <begin position="293"/>
        <end position="317"/>
    </location>
</feature>
<protein>
    <recommendedName>
        <fullName evidence="2">C2 domain-containing protein</fullName>
    </recommendedName>
</protein>
<name>A0A830D141_9LAMI</name>
<sequence>MQTHAVAWITPNRKHTTRTDQKGHRNPTWNDKFIFALDNESGNATLAVEIYAASWFRDVLVGTVKVPISDLINPLTRTRQNRGGNTRFVALQVRRPSGNPQGMLNMGVALLESTMRSMPLSMFPVNDEDVDNNKELNARIHLWRSLSTGSSVLTNNDEFPIKQGSICNGSEICSDIGPSASIVAVELAKKHQTSSDDSNPRHDEGDHHGETGSSIVEELTVEEAKAKGYERVASRERWRKAAAQCDDDNNDESELLWDNNGRRRSSRRSSDGGLFSCLVYGIEFTIVCGASKNARSNKNSSSNSGSRNKKNSGISSA</sequence>
<dbReference type="InterPro" id="IPR035892">
    <property type="entry name" value="C2_domain_sf"/>
</dbReference>
<dbReference type="PANTHER" id="PTHR32246:SF103">
    <property type="entry name" value="CALCIUM-DEPENDENT LIPID-BINDING (CALB DOMAIN) FAMILY PROTEIN"/>
    <property type="match status" value="1"/>
</dbReference>
<dbReference type="CDD" id="cd04051">
    <property type="entry name" value="C2_SRC2_like"/>
    <property type="match status" value="1"/>
</dbReference>
<keyword evidence="4" id="KW-1185">Reference proteome</keyword>
<evidence type="ECO:0000313" key="3">
    <source>
        <dbReference type="EMBL" id="GFQ03549.1"/>
    </source>
</evidence>
<dbReference type="GO" id="GO:0006952">
    <property type="term" value="P:defense response"/>
    <property type="evidence" value="ECO:0007669"/>
    <property type="project" value="InterPro"/>
</dbReference>
<dbReference type="Proteomes" id="UP000653305">
    <property type="component" value="Unassembled WGS sequence"/>
</dbReference>
<accession>A0A830D141</accession>
<evidence type="ECO:0000259" key="2">
    <source>
        <dbReference type="PROSITE" id="PS50004"/>
    </source>
</evidence>
<comment type="caution">
    <text evidence="3">The sequence shown here is derived from an EMBL/GenBank/DDBJ whole genome shotgun (WGS) entry which is preliminary data.</text>
</comment>
<dbReference type="PANTHER" id="PTHR32246">
    <property type="entry name" value="INGRESSION PROTEIN FIC1"/>
    <property type="match status" value="1"/>
</dbReference>
<dbReference type="SUPFAM" id="SSF49562">
    <property type="entry name" value="C2 domain (Calcium/lipid-binding domain, CaLB)"/>
    <property type="match status" value="1"/>
</dbReference>
<dbReference type="InterPro" id="IPR044750">
    <property type="entry name" value="C2_SRC2/BAP"/>
</dbReference>
<proteinExistence type="predicted"/>
<dbReference type="Pfam" id="PF00168">
    <property type="entry name" value="C2"/>
    <property type="match status" value="1"/>
</dbReference>
<dbReference type="EMBL" id="BMAC01000846">
    <property type="protein sequence ID" value="GFQ03549.1"/>
    <property type="molecule type" value="Genomic_DNA"/>
</dbReference>
<dbReference type="OrthoDB" id="1909968at2759"/>
<dbReference type="InterPro" id="IPR000008">
    <property type="entry name" value="C2_dom"/>
</dbReference>
<dbReference type="AlphaFoldDB" id="A0A830D141"/>
<organism evidence="3 4">
    <name type="scientific">Phtheirospermum japonicum</name>
    <dbReference type="NCBI Taxonomy" id="374723"/>
    <lineage>
        <taxon>Eukaryota</taxon>
        <taxon>Viridiplantae</taxon>
        <taxon>Streptophyta</taxon>
        <taxon>Embryophyta</taxon>
        <taxon>Tracheophyta</taxon>
        <taxon>Spermatophyta</taxon>
        <taxon>Magnoliopsida</taxon>
        <taxon>eudicotyledons</taxon>
        <taxon>Gunneridae</taxon>
        <taxon>Pentapetalae</taxon>
        <taxon>asterids</taxon>
        <taxon>lamiids</taxon>
        <taxon>Lamiales</taxon>
        <taxon>Orobanchaceae</taxon>
        <taxon>Orobanchaceae incertae sedis</taxon>
        <taxon>Phtheirospermum</taxon>
    </lineage>
</organism>
<evidence type="ECO:0000313" key="4">
    <source>
        <dbReference type="Proteomes" id="UP000653305"/>
    </source>
</evidence>
<gene>
    <name evidence="3" type="ORF">PHJA_002498700</name>
</gene>
<reference evidence="3" key="1">
    <citation type="submission" date="2020-07" db="EMBL/GenBank/DDBJ databases">
        <title>Ethylene signaling mediates host invasion by parasitic plants.</title>
        <authorList>
            <person name="Yoshida S."/>
        </authorList>
    </citation>
    <scope>NUCLEOTIDE SEQUENCE</scope>
    <source>
        <strain evidence="3">Okayama</strain>
    </source>
</reference>
<dbReference type="PROSITE" id="PS50004">
    <property type="entry name" value="C2"/>
    <property type="match status" value="1"/>
</dbReference>
<feature type="domain" description="C2" evidence="2">
    <location>
        <begin position="1"/>
        <end position="82"/>
    </location>
</feature>